<evidence type="ECO:0000313" key="1">
    <source>
        <dbReference type="EMBL" id="GFN83505.1"/>
    </source>
</evidence>
<comment type="caution">
    <text evidence="1">The sequence shown here is derived from an EMBL/GenBank/DDBJ whole genome shotgun (WGS) entry which is preliminary data.</text>
</comment>
<evidence type="ECO:0000313" key="2">
    <source>
        <dbReference type="Proteomes" id="UP000735302"/>
    </source>
</evidence>
<dbReference type="AlphaFoldDB" id="A0AAV3YJS8"/>
<dbReference type="Proteomes" id="UP000735302">
    <property type="component" value="Unassembled WGS sequence"/>
</dbReference>
<organism evidence="1 2">
    <name type="scientific">Plakobranchus ocellatus</name>
    <dbReference type="NCBI Taxonomy" id="259542"/>
    <lineage>
        <taxon>Eukaryota</taxon>
        <taxon>Metazoa</taxon>
        <taxon>Spiralia</taxon>
        <taxon>Lophotrochozoa</taxon>
        <taxon>Mollusca</taxon>
        <taxon>Gastropoda</taxon>
        <taxon>Heterobranchia</taxon>
        <taxon>Euthyneura</taxon>
        <taxon>Panpulmonata</taxon>
        <taxon>Sacoglossa</taxon>
        <taxon>Placobranchoidea</taxon>
        <taxon>Plakobranchidae</taxon>
        <taxon>Plakobranchus</taxon>
    </lineage>
</organism>
<dbReference type="EMBL" id="BLXT01001203">
    <property type="protein sequence ID" value="GFN83505.1"/>
    <property type="molecule type" value="Genomic_DNA"/>
</dbReference>
<name>A0AAV3YJS8_9GAST</name>
<keyword evidence="2" id="KW-1185">Reference proteome</keyword>
<protein>
    <submittedName>
        <fullName evidence="1">Uncharacterized protein</fullName>
    </submittedName>
</protein>
<gene>
    <name evidence="1" type="ORF">PoB_001001100</name>
</gene>
<sequence length="151" mass="16701">MPLPASRPPPPPRASLVSPVVPVSQTGDIPPVEPYSHGRDIPFAEPYSYGRHIPFASLIGTARIFRLRSTIRTAGIFPLWSFIRTAEYPRFSSSRRNALGEVFTMFAIGGNVSVPKYRNAKYELLEPLEAFVDTSNEVSLVAPSTRRALCL</sequence>
<proteinExistence type="predicted"/>
<reference evidence="1 2" key="1">
    <citation type="journal article" date="2021" name="Elife">
        <title>Chloroplast acquisition without the gene transfer in kleptoplastic sea slugs, Plakobranchus ocellatus.</title>
        <authorList>
            <person name="Maeda T."/>
            <person name="Takahashi S."/>
            <person name="Yoshida T."/>
            <person name="Shimamura S."/>
            <person name="Takaki Y."/>
            <person name="Nagai Y."/>
            <person name="Toyoda A."/>
            <person name="Suzuki Y."/>
            <person name="Arimoto A."/>
            <person name="Ishii H."/>
            <person name="Satoh N."/>
            <person name="Nishiyama T."/>
            <person name="Hasebe M."/>
            <person name="Maruyama T."/>
            <person name="Minagawa J."/>
            <person name="Obokata J."/>
            <person name="Shigenobu S."/>
        </authorList>
    </citation>
    <scope>NUCLEOTIDE SEQUENCE [LARGE SCALE GENOMIC DNA]</scope>
</reference>
<accession>A0AAV3YJS8</accession>